<evidence type="ECO:0000256" key="12">
    <source>
        <dbReference type="ARBA" id="ARBA00023012"/>
    </source>
</evidence>
<dbReference type="PROSITE" id="PS50109">
    <property type="entry name" value="HIS_KIN"/>
    <property type="match status" value="1"/>
</dbReference>
<dbReference type="InterPro" id="IPR003594">
    <property type="entry name" value="HATPase_dom"/>
</dbReference>
<dbReference type="Pfam" id="PF02518">
    <property type="entry name" value="HATPase_c"/>
    <property type="match status" value="1"/>
</dbReference>
<sequence>MRIWMKNFFYTSVIIAIVSLVTLLTLYLWMPSYYENKLKSEATVKTEELIQSFEHNSLKEIKRKIETSIDFNYTYKLLDQQGKLMTESFPNTSTFFLYDNQKNPEDLTNEFTEKDITSIFPGLITQKKIFKDKDGNYYTLITEIYSQPISDAKMILLDLAPYIIGIALTLGMIAALFYSKLSTKRIRSVSDTTRKMLDFDQDVVCQINGHDEISDLANDINALNDTLKQAIYSLEGEISKRKELEKNKAYFVQSAAHELKTPVAIMAGLVEGMRLNIGKYQDHKTYLHKCQELLEQQTSLIREITSAYEISENMRKKHTLKKIQINEIIQALITPYELLTDQHKKRFLLNLSDIPILADQEDLTRILSNIISNAYRYSNDSSSISITYHEKIISVENKCPPLTSEVLSKIFEPFFRPDFSRNRNDGGSGLGLFFVKQLADFHDYQLRFESNKENNGMIFEIKLK</sequence>
<feature type="transmembrane region" description="Helical" evidence="14">
    <location>
        <begin position="159"/>
        <end position="178"/>
    </location>
</feature>
<keyword evidence="7 14" id="KW-0812">Transmembrane</keyword>
<feature type="transmembrane region" description="Helical" evidence="14">
    <location>
        <begin position="7"/>
        <end position="30"/>
    </location>
</feature>
<dbReference type="EC" id="2.7.13.3" evidence="3"/>
<dbReference type="Gene3D" id="6.10.340.10">
    <property type="match status" value="1"/>
</dbReference>
<evidence type="ECO:0000256" key="8">
    <source>
        <dbReference type="ARBA" id="ARBA00022741"/>
    </source>
</evidence>
<keyword evidence="9 17" id="KW-0418">Kinase</keyword>
<evidence type="ECO:0000256" key="13">
    <source>
        <dbReference type="ARBA" id="ARBA00023136"/>
    </source>
</evidence>
<keyword evidence="8" id="KW-0547">Nucleotide-binding</keyword>
<name>A0A1X6WPG0_9ENTE</name>
<keyword evidence="5" id="KW-0597">Phosphoprotein</keyword>
<evidence type="ECO:0000259" key="15">
    <source>
        <dbReference type="PROSITE" id="PS50109"/>
    </source>
</evidence>
<dbReference type="CDD" id="cd06225">
    <property type="entry name" value="HAMP"/>
    <property type="match status" value="1"/>
</dbReference>
<dbReference type="SUPFAM" id="SSF55874">
    <property type="entry name" value="ATPase domain of HSP90 chaperone/DNA topoisomerase II/histidine kinase"/>
    <property type="match status" value="1"/>
</dbReference>
<evidence type="ECO:0000256" key="10">
    <source>
        <dbReference type="ARBA" id="ARBA00022840"/>
    </source>
</evidence>
<dbReference type="AlphaFoldDB" id="A0A1X6WPG0"/>
<reference evidence="18" key="1">
    <citation type="submission" date="2017-02" db="EMBL/GenBank/DDBJ databases">
        <authorList>
            <person name="Dridi B."/>
        </authorList>
    </citation>
    <scope>NUCLEOTIDE SEQUENCE [LARGE SCALE GENOMIC DNA]</scope>
    <source>
        <strain evidence="18">bH819</strain>
    </source>
</reference>
<evidence type="ECO:0000256" key="3">
    <source>
        <dbReference type="ARBA" id="ARBA00012438"/>
    </source>
</evidence>
<dbReference type="SMART" id="SM00388">
    <property type="entry name" value="HisKA"/>
    <property type="match status" value="1"/>
</dbReference>
<evidence type="ECO:0000256" key="7">
    <source>
        <dbReference type="ARBA" id="ARBA00022692"/>
    </source>
</evidence>
<dbReference type="CDD" id="cd00082">
    <property type="entry name" value="HisKA"/>
    <property type="match status" value="1"/>
</dbReference>
<dbReference type="InterPro" id="IPR004358">
    <property type="entry name" value="Sig_transdc_His_kin-like_C"/>
</dbReference>
<organism evidence="17 18">
    <name type="scientific">Vagococcus fluvialis bH819</name>
    <dbReference type="NCBI Taxonomy" id="1255619"/>
    <lineage>
        <taxon>Bacteria</taxon>
        <taxon>Bacillati</taxon>
        <taxon>Bacillota</taxon>
        <taxon>Bacilli</taxon>
        <taxon>Lactobacillales</taxon>
        <taxon>Enterococcaceae</taxon>
        <taxon>Vagococcus</taxon>
    </lineage>
</organism>
<comment type="catalytic activity">
    <reaction evidence="1">
        <text>ATP + protein L-histidine = ADP + protein N-phospho-L-histidine.</text>
        <dbReference type="EC" id="2.7.13.3"/>
    </reaction>
</comment>
<evidence type="ECO:0000256" key="6">
    <source>
        <dbReference type="ARBA" id="ARBA00022679"/>
    </source>
</evidence>
<dbReference type="InterPro" id="IPR050398">
    <property type="entry name" value="HssS/ArlS-like"/>
</dbReference>
<evidence type="ECO:0000256" key="2">
    <source>
        <dbReference type="ARBA" id="ARBA00004651"/>
    </source>
</evidence>
<evidence type="ECO:0000313" key="17">
    <source>
        <dbReference type="EMBL" id="SLM86160.1"/>
    </source>
</evidence>
<dbReference type="PANTHER" id="PTHR45528">
    <property type="entry name" value="SENSOR HISTIDINE KINASE CPXA"/>
    <property type="match status" value="1"/>
</dbReference>
<evidence type="ECO:0000256" key="9">
    <source>
        <dbReference type="ARBA" id="ARBA00022777"/>
    </source>
</evidence>
<dbReference type="Gene3D" id="1.10.287.130">
    <property type="match status" value="1"/>
</dbReference>
<feature type="domain" description="Histidine kinase" evidence="15">
    <location>
        <begin position="254"/>
        <end position="464"/>
    </location>
</feature>
<dbReference type="SUPFAM" id="SSF47384">
    <property type="entry name" value="Homodimeric domain of signal transducing histidine kinase"/>
    <property type="match status" value="1"/>
</dbReference>
<dbReference type="InterPro" id="IPR036097">
    <property type="entry name" value="HisK_dim/P_sf"/>
</dbReference>
<dbReference type="GO" id="GO:0005886">
    <property type="term" value="C:plasma membrane"/>
    <property type="evidence" value="ECO:0007669"/>
    <property type="project" value="UniProtKB-SubCell"/>
</dbReference>
<keyword evidence="13 14" id="KW-0472">Membrane</keyword>
<dbReference type="Gene3D" id="3.30.565.10">
    <property type="entry name" value="Histidine kinase-like ATPase, C-terminal domain"/>
    <property type="match status" value="1"/>
</dbReference>
<dbReference type="EMBL" id="FWFD01000013">
    <property type="protein sequence ID" value="SLM86160.1"/>
    <property type="molecule type" value="Genomic_DNA"/>
</dbReference>
<dbReference type="PANTHER" id="PTHR45528:SF1">
    <property type="entry name" value="SENSOR HISTIDINE KINASE CPXA"/>
    <property type="match status" value="1"/>
</dbReference>
<evidence type="ECO:0000313" key="18">
    <source>
        <dbReference type="Proteomes" id="UP000195918"/>
    </source>
</evidence>
<dbReference type="OrthoDB" id="9762826at2"/>
<dbReference type="GO" id="GO:0005524">
    <property type="term" value="F:ATP binding"/>
    <property type="evidence" value="ECO:0007669"/>
    <property type="project" value="UniProtKB-KW"/>
</dbReference>
<keyword evidence="10" id="KW-0067">ATP-binding</keyword>
<evidence type="ECO:0000256" key="5">
    <source>
        <dbReference type="ARBA" id="ARBA00022553"/>
    </source>
</evidence>
<gene>
    <name evidence="17" type="ORF">FM121_08730</name>
</gene>
<keyword evidence="6" id="KW-0808">Transferase</keyword>
<evidence type="ECO:0000259" key="16">
    <source>
        <dbReference type="PROSITE" id="PS50885"/>
    </source>
</evidence>
<dbReference type="InterPro" id="IPR005467">
    <property type="entry name" value="His_kinase_dom"/>
</dbReference>
<evidence type="ECO:0000256" key="4">
    <source>
        <dbReference type="ARBA" id="ARBA00022475"/>
    </source>
</evidence>
<dbReference type="InterPro" id="IPR036890">
    <property type="entry name" value="HATPase_C_sf"/>
</dbReference>
<dbReference type="PROSITE" id="PS50885">
    <property type="entry name" value="HAMP"/>
    <property type="match status" value="1"/>
</dbReference>
<evidence type="ECO:0000256" key="14">
    <source>
        <dbReference type="SAM" id="Phobius"/>
    </source>
</evidence>
<keyword evidence="4" id="KW-1003">Cell membrane</keyword>
<dbReference type="SMART" id="SM00387">
    <property type="entry name" value="HATPase_c"/>
    <property type="match status" value="1"/>
</dbReference>
<keyword evidence="11 14" id="KW-1133">Transmembrane helix</keyword>
<dbReference type="PRINTS" id="PR00344">
    <property type="entry name" value="BCTRLSENSOR"/>
</dbReference>
<keyword evidence="12" id="KW-0902">Two-component regulatory system</keyword>
<accession>A0A1X6WPG0</accession>
<feature type="domain" description="HAMP" evidence="16">
    <location>
        <begin position="180"/>
        <end position="232"/>
    </location>
</feature>
<dbReference type="Proteomes" id="UP000195918">
    <property type="component" value="Unassembled WGS sequence"/>
</dbReference>
<dbReference type="GO" id="GO:0000155">
    <property type="term" value="F:phosphorelay sensor kinase activity"/>
    <property type="evidence" value="ECO:0007669"/>
    <property type="project" value="InterPro"/>
</dbReference>
<dbReference type="InterPro" id="IPR003660">
    <property type="entry name" value="HAMP_dom"/>
</dbReference>
<comment type="subcellular location">
    <subcellularLocation>
        <location evidence="2">Cell membrane</location>
        <topology evidence="2">Multi-pass membrane protein</topology>
    </subcellularLocation>
</comment>
<evidence type="ECO:0000256" key="11">
    <source>
        <dbReference type="ARBA" id="ARBA00022989"/>
    </source>
</evidence>
<dbReference type="Pfam" id="PF00512">
    <property type="entry name" value="HisKA"/>
    <property type="match status" value="1"/>
</dbReference>
<protein>
    <recommendedName>
        <fullName evidence="3">histidine kinase</fullName>
        <ecNumber evidence="3">2.7.13.3</ecNumber>
    </recommendedName>
</protein>
<keyword evidence="18" id="KW-1185">Reference proteome</keyword>
<proteinExistence type="predicted"/>
<dbReference type="InterPro" id="IPR003661">
    <property type="entry name" value="HisK_dim/P_dom"/>
</dbReference>
<evidence type="ECO:0000256" key="1">
    <source>
        <dbReference type="ARBA" id="ARBA00000085"/>
    </source>
</evidence>
<dbReference type="SUPFAM" id="SSF158472">
    <property type="entry name" value="HAMP domain-like"/>
    <property type="match status" value="1"/>
</dbReference>